<accession>A0A317VKY6</accession>
<keyword evidence="1" id="KW-1133">Transmembrane helix</keyword>
<dbReference type="EMBL" id="MSFK01000031">
    <property type="protein sequence ID" value="PWY73777.1"/>
    <property type="molecule type" value="Genomic_DNA"/>
</dbReference>
<evidence type="ECO:0000313" key="2">
    <source>
        <dbReference type="EMBL" id="PWY73777.1"/>
    </source>
</evidence>
<feature type="transmembrane region" description="Helical" evidence="1">
    <location>
        <begin position="12"/>
        <end position="34"/>
    </location>
</feature>
<dbReference type="Proteomes" id="UP000246702">
    <property type="component" value="Unassembled WGS sequence"/>
</dbReference>
<name>A0A317VKY6_9EURO</name>
<evidence type="ECO:0000313" key="3">
    <source>
        <dbReference type="Proteomes" id="UP000246702"/>
    </source>
</evidence>
<dbReference type="RefSeq" id="XP_025463529.1">
    <property type="nucleotide sequence ID" value="XM_025606314.1"/>
</dbReference>
<dbReference type="AlphaFoldDB" id="A0A317VKY6"/>
<protein>
    <submittedName>
        <fullName evidence="2">Uncharacterized protein</fullName>
    </submittedName>
</protein>
<dbReference type="GeneID" id="37108457"/>
<proteinExistence type="predicted"/>
<keyword evidence="1" id="KW-0812">Transmembrane</keyword>
<comment type="caution">
    <text evidence="2">The sequence shown here is derived from an EMBL/GenBank/DDBJ whole genome shotgun (WGS) entry which is preliminary data.</text>
</comment>
<organism evidence="2 3">
    <name type="scientific">Aspergillus sclerotioniger CBS 115572</name>
    <dbReference type="NCBI Taxonomy" id="1450535"/>
    <lineage>
        <taxon>Eukaryota</taxon>
        <taxon>Fungi</taxon>
        <taxon>Dikarya</taxon>
        <taxon>Ascomycota</taxon>
        <taxon>Pezizomycotina</taxon>
        <taxon>Eurotiomycetes</taxon>
        <taxon>Eurotiomycetidae</taxon>
        <taxon>Eurotiales</taxon>
        <taxon>Aspergillaceae</taxon>
        <taxon>Aspergillus</taxon>
        <taxon>Aspergillus subgen. Circumdati</taxon>
    </lineage>
</organism>
<gene>
    <name evidence="2" type="ORF">BO94DRAFT_233497</name>
</gene>
<reference evidence="2 3" key="1">
    <citation type="submission" date="2016-12" db="EMBL/GenBank/DDBJ databases">
        <title>The genomes of Aspergillus section Nigri reveals drivers in fungal speciation.</title>
        <authorList>
            <consortium name="DOE Joint Genome Institute"/>
            <person name="Vesth T.C."/>
            <person name="Nybo J."/>
            <person name="Theobald S."/>
            <person name="Brandl J."/>
            <person name="Frisvad J.C."/>
            <person name="Nielsen K.F."/>
            <person name="Lyhne E.K."/>
            <person name="Kogle M.E."/>
            <person name="Kuo A."/>
            <person name="Riley R."/>
            <person name="Clum A."/>
            <person name="Nolan M."/>
            <person name="Lipzen A."/>
            <person name="Salamov A."/>
            <person name="Henrissat B."/>
            <person name="Wiebenga A."/>
            <person name="De Vries R.P."/>
            <person name="Grigoriev I.V."/>
            <person name="Mortensen U.H."/>
            <person name="Andersen M.R."/>
            <person name="Baker S.E."/>
        </authorList>
    </citation>
    <scope>NUCLEOTIDE SEQUENCE [LARGE SCALE GENOMIC DNA]</scope>
    <source>
        <strain evidence="2 3">CBS 115572</strain>
    </source>
</reference>
<evidence type="ECO:0000256" key="1">
    <source>
        <dbReference type="SAM" id="Phobius"/>
    </source>
</evidence>
<keyword evidence="1" id="KW-0472">Membrane</keyword>
<sequence>MCRLTFYAPQAVVSFVHLPSILLIVDLLLSTPLLGSVSSRGFLKCPSLTWLQKRTARMIYQARISQNVYYFRA</sequence>
<keyword evidence="3" id="KW-1185">Reference proteome</keyword>